<protein>
    <submittedName>
        <fullName evidence="2">Uncharacterized protein</fullName>
    </submittedName>
</protein>
<dbReference type="RefSeq" id="WP_012478430.1">
    <property type="nucleotide sequence ID" value="NZ_CP090556.1"/>
</dbReference>
<keyword evidence="1" id="KW-0472">Membrane</keyword>
<dbReference type="EMBL" id="JAJUPA010000001">
    <property type="protein sequence ID" value="MCQ9628998.1"/>
    <property type="molecule type" value="Genomic_DNA"/>
</dbReference>
<proteinExistence type="predicted"/>
<organism evidence="2 3">
    <name type="scientific">Actinobacillus suis</name>
    <dbReference type="NCBI Taxonomy" id="716"/>
    <lineage>
        <taxon>Bacteria</taxon>
        <taxon>Pseudomonadati</taxon>
        <taxon>Pseudomonadota</taxon>
        <taxon>Gammaproteobacteria</taxon>
        <taxon>Pasteurellales</taxon>
        <taxon>Pasteurellaceae</taxon>
        <taxon>Actinobacillus</taxon>
    </lineage>
</organism>
<dbReference type="Proteomes" id="UP001206331">
    <property type="component" value="Unassembled WGS sequence"/>
</dbReference>
<name>A0ABT1WRK5_ACTSU</name>
<reference evidence="2 3" key="1">
    <citation type="submission" date="2021-12" db="EMBL/GenBank/DDBJ databases">
        <title>Identification and characterization of A. suis stains in western Canada.</title>
        <authorList>
            <person name="Kulathunga D.G.R.S."/>
            <person name="De Oliveira Costa M."/>
        </authorList>
    </citation>
    <scope>NUCLEOTIDE SEQUENCE [LARGE SCALE GENOMIC DNA]</scope>
    <source>
        <strain evidence="2 3">18_292</strain>
    </source>
</reference>
<accession>A0ABT1WRK5</accession>
<keyword evidence="1" id="KW-0812">Transmembrane</keyword>
<dbReference type="GeneID" id="41518102"/>
<evidence type="ECO:0000313" key="3">
    <source>
        <dbReference type="Proteomes" id="UP001206331"/>
    </source>
</evidence>
<feature type="transmembrane region" description="Helical" evidence="1">
    <location>
        <begin position="66"/>
        <end position="84"/>
    </location>
</feature>
<comment type="caution">
    <text evidence="2">The sequence shown here is derived from an EMBL/GenBank/DDBJ whole genome shotgun (WGS) entry which is preliminary data.</text>
</comment>
<keyword evidence="1" id="KW-1133">Transmembrane helix</keyword>
<gene>
    <name evidence="2" type="ORF">LZL92_01720</name>
</gene>
<keyword evidence="3" id="KW-1185">Reference proteome</keyword>
<sequence length="101" mass="11021">MSGKKKKPRVANHSELSIPHNANISEQNYSIVRFISKLLTVVNIGGSMSEQGADKAGLEISTGLKFFFKSCGVGIAVAFFLWLSPDFIKALSEFILMLKGN</sequence>
<evidence type="ECO:0000256" key="1">
    <source>
        <dbReference type="SAM" id="Phobius"/>
    </source>
</evidence>
<evidence type="ECO:0000313" key="2">
    <source>
        <dbReference type="EMBL" id="MCQ9628998.1"/>
    </source>
</evidence>